<evidence type="ECO:0000256" key="2">
    <source>
        <dbReference type="ARBA" id="ARBA00022448"/>
    </source>
</evidence>
<gene>
    <name evidence="8" type="ORF">COO09_22235</name>
</gene>
<feature type="transmembrane region" description="Helical" evidence="6">
    <location>
        <begin position="388"/>
        <end position="413"/>
    </location>
</feature>
<keyword evidence="3 6" id="KW-0812">Transmembrane</keyword>
<proteinExistence type="predicted"/>
<evidence type="ECO:0000256" key="1">
    <source>
        <dbReference type="ARBA" id="ARBA00004141"/>
    </source>
</evidence>
<feature type="transmembrane region" description="Helical" evidence="6">
    <location>
        <begin position="135"/>
        <end position="156"/>
    </location>
</feature>
<evidence type="ECO:0000256" key="5">
    <source>
        <dbReference type="ARBA" id="ARBA00023136"/>
    </source>
</evidence>
<feature type="transmembrane region" description="Helical" evidence="6">
    <location>
        <begin position="168"/>
        <end position="192"/>
    </location>
</feature>
<keyword evidence="9" id="KW-1185">Reference proteome</keyword>
<protein>
    <submittedName>
        <fullName evidence="8">MFS transporter</fullName>
    </submittedName>
</protein>
<organism evidence="8 9">
    <name type="scientific">Rhizorhabdus dicambivorans</name>
    <dbReference type="NCBI Taxonomy" id="1850238"/>
    <lineage>
        <taxon>Bacteria</taxon>
        <taxon>Pseudomonadati</taxon>
        <taxon>Pseudomonadota</taxon>
        <taxon>Alphaproteobacteria</taxon>
        <taxon>Sphingomonadales</taxon>
        <taxon>Sphingomonadaceae</taxon>
        <taxon>Rhizorhabdus</taxon>
    </lineage>
</organism>
<feature type="transmembrane region" description="Helical" evidence="6">
    <location>
        <begin position="355"/>
        <end position="376"/>
    </location>
</feature>
<dbReference type="SUPFAM" id="SSF103473">
    <property type="entry name" value="MFS general substrate transporter"/>
    <property type="match status" value="1"/>
</dbReference>
<evidence type="ECO:0000313" key="9">
    <source>
        <dbReference type="Proteomes" id="UP000218934"/>
    </source>
</evidence>
<keyword evidence="5 6" id="KW-0472">Membrane</keyword>
<evidence type="ECO:0000256" key="3">
    <source>
        <dbReference type="ARBA" id="ARBA00022692"/>
    </source>
</evidence>
<dbReference type="Gene3D" id="1.20.1250.20">
    <property type="entry name" value="MFS general substrate transporter like domains"/>
    <property type="match status" value="2"/>
</dbReference>
<dbReference type="InterPro" id="IPR036259">
    <property type="entry name" value="MFS_trans_sf"/>
</dbReference>
<feature type="transmembrane region" description="Helical" evidence="6">
    <location>
        <begin position="204"/>
        <end position="224"/>
    </location>
</feature>
<name>A0A2A4FRK1_9SPHN</name>
<sequence>MANAIRRIAKGEAIIKRTGPPYVEPSATDDVAARRLGSRLIQRLALPLALLTFVNAIDRVNISFAADAMRADLALSPEAFGFGVSAFFVAYLLFQYPHAALLRRYGIRRWLLGTVMLWGLAGVLLACIASDVEFVAVRFLLGIAEAGFAPGITWIINRWLPEQVRAKAMATVLAAVPLSLVLGGPLCGWMLGLGGPAGISAWRWMFLFQALPNVLLAALAFGYFPDDLGRSSWLTPSERKLLASAAAPGVAEPIGASIRDPRVWRCALAWLLVMTGAYALVFWLPQLVRQMHIGHTEFEIGVLAAFPQLGLVLGLIANGRHSDRTGERQWHVGLAAMLGGVALLAGALFPPNWTALLLFAIAGFGIGGAQSVFWALPSAMGIGSDRISVAAISLISMCGTVGGVIGPMLIGMVQQMTGSFLPSLVTLALMLVAGGIMVIPLSREGKVA</sequence>
<dbReference type="InterPro" id="IPR020846">
    <property type="entry name" value="MFS_dom"/>
</dbReference>
<dbReference type="PROSITE" id="PS50850">
    <property type="entry name" value="MFS"/>
    <property type="match status" value="1"/>
</dbReference>
<evidence type="ECO:0000313" key="8">
    <source>
        <dbReference type="EMBL" id="PCE40078.1"/>
    </source>
</evidence>
<feature type="transmembrane region" description="Helical" evidence="6">
    <location>
        <begin position="300"/>
        <end position="318"/>
    </location>
</feature>
<dbReference type="GO" id="GO:0022857">
    <property type="term" value="F:transmembrane transporter activity"/>
    <property type="evidence" value="ECO:0007669"/>
    <property type="project" value="InterPro"/>
</dbReference>
<feature type="transmembrane region" description="Helical" evidence="6">
    <location>
        <begin position="267"/>
        <end position="288"/>
    </location>
</feature>
<dbReference type="EMBL" id="NWUF01000036">
    <property type="protein sequence ID" value="PCE40078.1"/>
    <property type="molecule type" value="Genomic_DNA"/>
</dbReference>
<dbReference type="PANTHER" id="PTHR43791:SF36">
    <property type="entry name" value="TRANSPORTER, PUTATIVE (AFU_ORTHOLOGUE AFUA_6G08340)-RELATED"/>
    <property type="match status" value="1"/>
</dbReference>
<feature type="domain" description="Major facilitator superfamily (MFS) profile" evidence="7">
    <location>
        <begin position="44"/>
        <end position="446"/>
    </location>
</feature>
<comment type="subcellular location">
    <subcellularLocation>
        <location evidence="1">Membrane</location>
        <topology evidence="1">Multi-pass membrane protein</topology>
    </subcellularLocation>
</comment>
<evidence type="ECO:0000256" key="4">
    <source>
        <dbReference type="ARBA" id="ARBA00022989"/>
    </source>
</evidence>
<comment type="caution">
    <text evidence="8">The sequence shown here is derived from an EMBL/GenBank/DDBJ whole genome shotgun (WGS) entry which is preliminary data.</text>
</comment>
<keyword evidence="2" id="KW-0813">Transport</keyword>
<dbReference type="KEGG" id="rdi:CMV14_15965"/>
<evidence type="ECO:0000256" key="6">
    <source>
        <dbReference type="SAM" id="Phobius"/>
    </source>
</evidence>
<feature type="transmembrane region" description="Helical" evidence="6">
    <location>
        <begin position="110"/>
        <end position="129"/>
    </location>
</feature>
<evidence type="ECO:0000259" key="7">
    <source>
        <dbReference type="PROSITE" id="PS50850"/>
    </source>
</evidence>
<dbReference type="GO" id="GO:0016020">
    <property type="term" value="C:membrane"/>
    <property type="evidence" value="ECO:0007669"/>
    <property type="project" value="UniProtKB-SubCell"/>
</dbReference>
<feature type="transmembrane region" description="Helical" evidence="6">
    <location>
        <begin position="74"/>
        <end position="94"/>
    </location>
</feature>
<feature type="transmembrane region" description="Helical" evidence="6">
    <location>
        <begin position="330"/>
        <end position="349"/>
    </location>
</feature>
<reference evidence="8 9" key="1">
    <citation type="submission" date="2017-09" db="EMBL/GenBank/DDBJ databases">
        <title>The Catabolism of 3,6-Dichlorosalicylic acid is Initiated by the Cytochrome P450 Monooxygenase DsmABC in Rhizorhabdus dicambivorans Ndbn-20.</title>
        <authorList>
            <person name="Na L."/>
        </authorList>
    </citation>
    <scope>NUCLEOTIDE SEQUENCE [LARGE SCALE GENOMIC DNA]</scope>
    <source>
        <strain evidence="8 9">Ndbn-20m</strain>
    </source>
</reference>
<dbReference type="CDD" id="cd17319">
    <property type="entry name" value="MFS_ExuT_GudP_like"/>
    <property type="match status" value="1"/>
</dbReference>
<keyword evidence="4 6" id="KW-1133">Transmembrane helix</keyword>
<dbReference type="AlphaFoldDB" id="A0A2A4FRK1"/>
<dbReference type="Proteomes" id="UP000218934">
    <property type="component" value="Unassembled WGS sequence"/>
</dbReference>
<dbReference type="OrthoDB" id="9773957at2"/>
<dbReference type="RefSeq" id="WP_066969279.1">
    <property type="nucleotide sequence ID" value="NZ_CP023449.1"/>
</dbReference>
<accession>A0A2A4FRK1</accession>
<feature type="transmembrane region" description="Helical" evidence="6">
    <location>
        <begin position="44"/>
        <end position="62"/>
    </location>
</feature>
<dbReference type="InterPro" id="IPR011701">
    <property type="entry name" value="MFS"/>
</dbReference>
<dbReference type="Pfam" id="PF07690">
    <property type="entry name" value="MFS_1"/>
    <property type="match status" value="1"/>
</dbReference>
<feature type="transmembrane region" description="Helical" evidence="6">
    <location>
        <begin position="419"/>
        <end position="441"/>
    </location>
</feature>
<dbReference type="PANTHER" id="PTHR43791">
    <property type="entry name" value="PERMEASE-RELATED"/>
    <property type="match status" value="1"/>
</dbReference>